<dbReference type="AlphaFoldDB" id="M6UEE9"/>
<organism evidence="1 2">
    <name type="scientific">Leptospira noguchii serovar Autumnalis str. ZUN142</name>
    <dbReference type="NCBI Taxonomy" id="1085540"/>
    <lineage>
        <taxon>Bacteria</taxon>
        <taxon>Pseudomonadati</taxon>
        <taxon>Spirochaetota</taxon>
        <taxon>Spirochaetia</taxon>
        <taxon>Leptospirales</taxon>
        <taxon>Leptospiraceae</taxon>
        <taxon>Leptospira</taxon>
    </lineage>
</organism>
<protein>
    <submittedName>
        <fullName evidence="1">Uncharacterized protein</fullName>
    </submittedName>
</protein>
<evidence type="ECO:0000313" key="1">
    <source>
        <dbReference type="EMBL" id="EMO41201.1"/>
    </source>
</evidence>
<evidence type="ECO:0000313" key="2">
    <source>
        <dbReference type="Proteomes" id="UP000012153"/>
    </source>
</evidence>
<dbReference type="Proteomes" id="UP000012153">
    <property type="component" value="Unassembled WGS sequence"/>
</dbReference>
<reference evidence="1 2" key="1">
    <citation type="submission" date="2013-01" db="EMBL/GenBank/DDBJ databases">
        <authorList>
            <person name="Harkins D.M."/>
            <person name="Durkin A.S."/>
            <person name="Brinkac L.M."/>
            <person name="Haft D.H."/>
            <person name="Selengut J.D."/>
            <person name="Sanka R."/>
            <person name="DePew J."/>
            <person name="Purushe J."/>
            <person name="Matthias M.A."/>
            <person name="Vinetz J.M."/>
            <person name="Sutton G.G."/>
            <person name="Nierman W.C."/>
            <person name="Fouts D.E."/>
        </authorList>
    </citation>
    <scope>NUCLEOTIDE SEQUENCE [LARGE SCALE GENOMIC DNA]</scope>
    <source>
        <strain evidence="1 2">ZUN142</strain>
    </source>
</reference>
<dbReference type="RefSeq" id="WP_004437745.1">
    <property type="nucleotide sequence ID" value="NZ_AHOP02000023.1"/>
</dbReference>
<gene>
    <name evidence="1" type="ORF">LEP1GSC186_3000</name>
</gene>
<proteinExistence type="predicted"/>
<sequence length="42" mass="4589">MSSHILEFVCTIAVCSSSYILGIDLQGLGSNFFQKSNSYSLK</sequence>
<dbReference type="EMBL" id="AHOP02000023">
    <property type="protein sequence ID" value="EMO41201.1"/>
    <property type="molecule type" value="Genomic_DNA"/>
</dbReference>
<name>M6UEE9_9LEPT</name>
<comment type="caution">
    <text evidence="1">The sequence shown here is derived from an EMBL/GenBank/DDBJ whole genome shotgun (WGS) entry which is preliminary data.</text>
</comment>
<accession>M6UEE9</accession>